<dbReference type="RefSeq" id="XP_070894307.1">
    <property type="nucleotide sequence ID" value="XM_071037225.1"/>
</dbReference>
<evidence type="ECO:0000313" key="2">
    <source>
        <dbReference type="Proteomes" id="UP001610444"/>
    </source>
</evidence>
<dbReference type="Proteomes" id="UP001610444">
    <property type="component" value="Unassembled WGS sequence"/>
</dbReference>
<evidence type="ECO:0000313" key="1">
    <source>
        <dbReference type="EMBL" id="KAL2840925.1"/>
    </source>
</evidence>
<keyword evidence="2" id="KW-1185">Reference proteome</keyword>
<accession>A0ABR4JLK7</accession>
<sequence>MAETLLGHPPPLILFHPIGPPIIFGGAKLTQNPGKVVICDHVWLIRPGQGIDTYAAKGSDRLIVAGISELGDLHDGGDSPIKGALSESHDMVELVVVVEVGCAIICRCAIVRCCSGKDFLGVEVVQAKTGNDLTRNRSKSSVSFNRSTKEYRCESTANP</sequence>
<reference evidence="1 2" key="1">
    <citation type="submission" date="2024-07" db="EMBL/GenBank/DDBJ databases">
        <title>Section-level genome sequencing and comparative genomics of Aspergillus sections Usti and Cavernicolus.</title>
        <authorList>
            <consortium name="Lawrence Berkeley National Laboratory"/>
            <person name="Nybo J.L."/>
            <person name="Vesth T.C."/>
            <person name="Theobald S."/>
            <person name="Frisvad J.C."/>
            <person name="Larsen T.O."/>
            <person name="Kjaerboelling I."/>
            <person name="Rothschild-Mancinelli K."/>
            <person name="Lyhne E.K."/>
            <person name="Kogle M.E."/>
            <person name="Barry K."/>
            <person name="Clum A."/>
            <person name="Na H."/>
            <person name="Ledsgaard L."/>
            <person name="Lin J."/>
            <person name="Lipzen A."/>
            <person name="Kuo A."/>
            <person name="Riley R."/>
            <person name="Mondo S."/>
            <person name="LaButti K."/>
            <person name="Haridas S."/>
            <person name="Pangalinan J."/>
            <person name="Salamov A.A."/>
            <person name="Simmons B.A."/>
            <person name="Magnuson J.K."/>
            <person name="Chen J."/>
            <person name="Drula E."/>
            <person name="Henrissat B."/>
            <person name="Wiebenga A."/>
            <person name="Lubbers R.J."/>
            <person name="Gomes A.C."/>
            <person name="Macurrencykelacurrency M.R."/>
            <person name="Stajich J."/>
            <person name="Grigoriev I.V."/>
            <person name="Mortensen U.H."/>
            <person name="De vries R.P."/>
            <person name="Baker S.E."/>
            <person name="Andersen M.R."/>
        </authorList>
    </citation>
    <scope>NUCLEOTIDE SEQUENCE [LARGE SCALE GENOMIC DNA]</scope>
    <source>
        <strain evidence="1 2">CBS 756.74</strain>
    </source>
</reference>
<comment type="caution">
    <text evidence="1">The sequence shown here is derived from an EMBL/GenBank/DDBJ whole genome shotgun (WGS) entry which is preliminary data.</text>
</comment>
<proteinExistence type="predicted"/>
<protein>
    <submittedName>
        <fullName evidence="1">Uncharacterized protein</fullName>
    </submittedName>
</protein>
<dbReference type="EMBL" id="JBFXLR010000061">
    <property type="protein sequence ID" value="KAL2840925.1"/>
    <property type="molecule type" value="Genomic_DNA"/>
</dbReference>
<name>A0ABR4JLK7_9EURO</name>
<dbReference type="GeneID" id="98152389"/>
<gene>
    <name evidence="1" type="ORF">BJX68DRAFT_182243</name>
</gene>
<organism evidence="1 2">
    <name type="scientific">Aspergillus pseudodeflectus</name>
    <dbReference type="NCBI Taxonomy" id="176178"/>
    <lineage>
        <taxon>Eukaryota</taxon>
        <taxon>Fungi</taxon>
        <taxon>Dikarya</taxon>
        <taxon>Ascomycota</taxon>
        <taxon>Pezizomycotina</taxon>
        <taxon>Eurotiomycetes</taxon>
        <taxon>Eurotiomycetidae</taxon>
        <taxon>Eurotiales</taxon>
        <taxon>Aspergillaceae</taxon>
        <taxon>Aspergillus</taxon>
        <taxon>Aspergillus subgen. Nidulantes</taxon>
    </lineage>
</organism>